<accession>A0A4P8YK75</accession>
<dbReference type="Pfam" id="PF04632">
    <property type="entry name" value="FUSC"/>
    <property type="match status" value="2"/>
</dbReference>
<feature type="transmembrane region" description="Helical" evidence="1">
    <location>
        <begin position="430"/>
        <end position="448"/>
    </location>
</feature>
<evidence type="ECO:0000313" key="3">
    <source>
        <dbReference type="Proteomes" id="UP000302163"/>
    </source>
</evidence>
<dbReference type="AlphaFoldDB" id="A0A4P8YK75"/>
<reference evidence="2 3" key="1">
    <citation type="submission" date="2019-05" db="EMBL/GenBank/DDBJ databases">
        <title>Complete genome sequence of Izhakiella calystegiae KSNA2, an endophyte isolated from beach morning glory (Calystegia soldanella).</title>
        <authorList>
            <person name="Jiang L."/>
            <person name="Jeong J.C."/>
            <person name="Kim C.Y."/>
            <person name="Kim D.H."/>
            <person name="Kim S.W."/>
            <person name="Lee j."/>
        </authorList>
    </citation>
    <scope>NUCLEOTIDE SEQUENCE [LARGE SCALE GENOMIC DNA]</scope>
    <source>
        <strain evidence="2 3">KSNA2</strain>
    </source>
</reference>
<gene>
    <name evidence="2" type="ORF">FEM41_10540</name>
</gene>
<feature type="transmembrane region" description="Helical" evidence="1">
    <location>
        <begin position="108"/>
        <end position="125"/>
    </location>
</feature>
<name>A0A4P8YK75_9ENTR</name>
<keyword evidence="1" id="KW-0472">Membrane</keyword>
<evidence type="ECO:0000313" key="2">
    <source>
        <dbReference type="EMBL" id="QCT20054.1"/>
    </source>
</evidence>
<feature type="transmembrane region" description="Helical" evidence="1">
    <location>
        <begin position="145"/>
        <end position="165"/>
    </location>
</feature>
<evidence type="ECO:0008006" key="4">
    <source>
        <dbReference type="Google" id="ProtNLM"/>
    </source>
</evidence>
<sequence length="588" mass="65890">MDNEWKIRIARVVQLSITILLIQYISFLFEMDGASTAIMSAIVVSQSFIGGLYLKARNRIFGTAAGVAFGLVLAVLFPEAPYTFLTGTLLWFVLTTMLASLVHSDRMYLYQLAGYTFAFVGFAILEAPDEAWHTLLYRATNVTMGLAIMLVSSSVIYPNYGALNLDYRVGRIYKRARTLMHHFEQAVSVDDSKIKGLFDALSLLISNRNYIKDEAALNAVQAHRLDSFLAKTLLMTFYANAARFVTSDMSRFAHDYRTLFNELLLFRRHGLSAPAPTAQRTWRFREHAFFYPALRRGIRTLAGCSLMLLFWYYSGWQGGATMLTLGVVYLILCSAIPTPLPVSIEALNGTTQGIVLGYLYDSLIFSSTAAGLWSWLYFVAQLPLLIYGGLMLSKPVRIMRGITLLTTFYFVVPPENSPQFLYARFMDNSLGALAGVLIAGLTLCLVLPEKHGNHFRELTIAMLKDIHATIGKGNPNMLRKMMLFHDRASKARSSTLYSDGREFRVLMNLASLYLLCFHVSRHQQQSAGLAPLSVLLSGMIKRGDFSISANEHIHYLHAMAGIKNSSPESYPVALSAWRILLSVQRDIR</sequence>
<dbReference type="InterPro" id="IPR006726">
    <property type="entry name" value="PHBA_efflux_AaeB/fusaric-R"/>
</dbReference>
<evidence type="ECO:0000256" key="1">
    <source>
        <dbReference type="SAM" id="Phobius"/>
    </source>
</evidence>
<feature type="transmembrane region" description="Helical" evidence="1">
    <location>
        <begin position="83"/>
        <end position="101"/>
    </location>
</feature>
<keyword evidence="1" id="KW-0812">Transmembrane</keyword>
<proteinExistence type="predicted"/>
<feature type="transmembrane region" description="Helical" evidence="1">
    <location>
        <begin position="35"/>
        <end position="53"/>
    </location>
</feature>
<dbReference type="RefSeq" id="WP_138095930.1">
    <property type="nucleotide sequence ID" value="NZ_CP040428.1"/>
</dbReference>
<feature type="transmembrane region" description="Helical" evidence="1">
    <location>
        <begin position="12"/>
        <end position="29"/>
    </location>
</feature>
<dbReference type="GO" id="GO:0022857">
    <property type="term" value="F:transmembrane transporter activity"/>
    <property type="evidence" value="ECO:0007669"/>
    <property type="project" value="InterPro"/>
</dbReference>
<dbReference type="Proteomes" id="UP000302163">
    <property type="component" value="Chromosome"/>
</dbReference>
<organism evidence="2 3">
    <name type="scientific">Jejubacter calystegiae</name>
    <dbReference type="NCBI Taxonomy" id="2579935"/>
    <lineage>
        <taxon>Bacteria</taxon>
        <taxon>Pseudomonadati</taxon>
        <taxon>Pseudomonadota</taxon>
        <taxon>Gammaproteobacteria</taxon>
        <taxon>Enterobacterales</taxon>
        <taxon>Enterobacteriaceae</taxon>
        <taxon>Jejubacter</taxon>
    </lineage>
</organism>
<dbReference type="GO" id="GO:0005886">
    <property type="term" value="C:plasma membrane"/>
    <property type="evidence" value="ECO:0007669"/>
    <property type="project" value="InterPro"/>
</dbReference>
<dbReference type="KEGG" id="izh:FEM41_10540"/>
<dbReference type="EMBL" id="CP040428">
    <property type="protein sequence ID" value="QCT20054.1"/>
    <property type="molecule type" value="Genomic_DNA"/>
</dbReference>
<keyword evidence="1" id="KW-1133">Transmembrane helix</keyword>
<dbReference type="OrthoDB" id="9807111at2"/>
<keyword evidence="3" id="KW-1185">Reference proteome</keyword>
<feature type="transmembrane region" description="Helical" evidence="1">
    <location>
        <begin position="60"/>
        <end position="77"/>
    </location>
</feature>
<protein>
    <recommendedName>
        <fullName evidence="4">FUSC family protein</fullName>
    </recommendedName>
</protein>
<feature type="transmembrane region" description="Helical" evidence="1">
    <location>
        <begin position="320"/>
        <end position="342"/>
    </location>
</feature>